<sequence>MKCASTDLRARLSATIACFICATPRSGSNHLSTLLCQTHLAGYPEEHFWRCEKHNHEASWDASRLGDIVDRGTSTNGVFGTKLILGPMAFEHLYFKLQQAGVAKPGNNSRVDLTSVFSNVRYVHLSRRNKVRQAISWYRALCSNIWFRRSNVPETSNSINESYDFFKIDHLVQEIIQREIYFSDYCQRYCILPHTVFYEDLVLSPEVTISSILDFLSTRTDTHDFAISSILLPQSDFITEEWEQRYFNDRLPKKSVFNWIPESMN</sequence>
<dbReference type="Proteomes" id="UP000249299">
    <property type="component" value="Unassembled WGS sequence"/>
</dbReference>
<accession>A0A327JK13</accession>
<evidence type="ECO:0000259" key="1">
    <source>
        <dbReference type="Pfam" id="PF09037"/>
    </source>
</evidence>
<dbReference type="AlphaFoldDB" id="A0A327JK13"/>
<dbReference type="EMBL" id="NPEV01000027">
    <property type="protein sequence ID" value="RAI26669.1"/>
    <property type="molecule type" value="Genomic_DNA"/>
</dbReference>
<dbReference type="Gene3D" id="3.40.50.300">
    <property type="entry name" value="P-loop containing nucleotide triphosphate hydrolases"/>
    <property type="match status" value="1"/>
</dbReference>
<reference evidence="2 3" key="1">
    <citation type="submission" date="2017-07" db="EMBL/GenBank/DDBJ databases">
        <title>Draft Genome Sequences of Select Purple Nonsulfur Bacteria.</title>
        <authorList>
            <person name="Lasarre B."/>
            <person name="Mckinlay J.B."/>
        </authorList>
    </citation>
    <scope>NUCLEOTIDE SEQUENCE [LARGE SCALE GENOMIC DNA]</scope>
    <source>
        <strain evidence="2 3">DSM 11290</strain>
    </source>
</reference>
<name>A0A327JK13_9HYPH</name>
<dbReference type="RefSeq" id="WP_111434809.1">
    <property type="nucleotide sequence ID" value="NZ_JACIGG010000026.1"/>
</dbReference>
<organism evidence="2 3">
    <name type="scientific">Rhodobium orientis</name>
    <dbReference type="NCBI Taxonomy" id="34017"/>
    <lineage>
        <taxon>Bacteria</taxon>
        <taxon>Pseudomonadati</taxon>
        <taxon>Pseudomonadota</taxon>
        <taxon>Alphaproteobacteria</taxon>
        <taxon>Hyphomicrobiales</taxon>
        <taxon>Rhodobiaceae</taxon>
        <taxon>Rhodobium</taxon>
    </lineage>
</organism>
<comment type="caution">
    <text evidence="2">The sequence shown here is derived from an EMBL/GenBank/DDBJ whole genome shotgun (WGS) entry which is preliminary data.</text>
</comment>
<dbReference type="SUPFAM" id="SSF52540">
    <property type="entry name" value="P-loop containing nucleoside triphosphate hydrolases"/>
    <property type="match status" value="1"/>
</dbReference>
<evidence type="ECO:0000313" key="2">
    <source>
        <dbReference type="EMBL" id="RAI26669.1"/>
    </source>
</evidence>
<keyword evidence="3" id="KW-1185">Reference proteome</keyword>
<feature type="domain" description="Sulphotransferase Stf0" evidence="1">
    <location>
        <begin position="19"/>
        <end position="248"/>
    </location>
</feature>
<protein>
    <recommendedName>
        <fullName evidence="1">Sulphotransferase Stf0 domain-containing protein</fullName>
    </recommendedName>
</protein>
<proteinExistence type="predicted"/>
<evidence type="ECO:0000313" key="3">
    <source>
        <dbReference type="Proteomes" id="UP000249299"/>
    </source>
</evidence>
<gene>
    <name evidence="2" type="ORF">CH339_13050</name>
</gene>
<dbReference type="Pfam" id="PF09037">
    <property type="entry name" value="Sulphotransf"/>
    <property type="match status" value="1"/>
</dbReference>
<dbReference type="InterPro" id="IPR027417">
    <property type="entry name" value="P-loop_NTPase"/>
</dbReference>
<dbReference type="InterPro" id="IPR024628">
    <property type="entry name" value="Sulfotransferase_Stf0_dom"/>
</dbReference>